<feature type="domain" description="HD-GYP" evidence="1">
    <location>
        <begin position="12"/>
        <end position="209"/>
    </location>
</feature>
<dbReference type="InterPro" id="IPR003607">
    <property type="entry name" value="HD/PDEase_dom"/>
</dbReference>
<reference evidence="3" key="2">
    <citation type="submission" date="2019-01" db="EMBL/GenBank/DDBJ databases">
        <title>Genome sequence of Desulfonema ishimotonii strain Tokyo 01.</title>
        <authorList>
            <person name="Fukui M."/>
        </authorList>
    </citation>
    <scope>NUCLEOTIDE SEQUENCE [LARGE SCALE GENOMIC DNA]</scope>
    <source>
        <strain evidence="3">Tokyo 01</strain>
    </source>
</reference>
<dbReference type="SUPFAM" id="SSF109604">
    <property type="entry name" value="HD-domain/PDEase-like"/>
    <property type="match status" value="1"/>
</dbReference>
<proteinExistence type="predicted"/>
<dbReference type="InterPro" id="IPR037522">
    <property type="entry name" value="HD_GYP_dom"/>
</dbReference>
<dbReference type="SMART" id="SM00471">
    <property type="entry name" value="HDc"/>
    <property type="match status" value="1"/>
</dbReference>
<dbReference type="InterPro" id="IPR052020">
    <property type="entry name" value="Cyclic_di-GMP/3'3'-cGAMP_PDE"/>
</dbReference>
<protein>
    <submittedName>
        <fullName evidence="2">Two-component system response regulator</fullName>
    </submittedName>
</protein>
<gene>
    <name evidence="2" type="ORF">DENIS_2431</name>
</gene>
<accession>A0A401FWY8</accession>
<dbReference type="PANTHER" id="PTHR45228">
    <property type="entry name" value="CYCLIC DI-GMP PHOSPHODIESTERASE TM_0186-RELATED"/>
    <property type="match status" value="1"/>
</dbReference>
<organism evidence="2 3">
    <name type="scientific">Desulfonema ishimotonii</name>
    <dbReference type="NCBI Taxonomy" id="45657"/>
    <lineage>
        <taxon>Bacteria</taxon>
        <taxon>Pseudomonadati</taxon>
        <taxon>Thermodesulfobacteriota</taxon>
        <taxon>Desulfobacteria</taxon>
        <taxon>Desulfobacterales</taxon>
        <taxon>Desulfococcaceae</taxon>
        <taxon>Desulfonema</taxon>
    </lineage>
</organism>
<evidence type="ECO:0000259" key="1">
    <source>
        <dbReference type="PROSITE" id="PS51832"/>
    </source>
</evidence>
<evidence type="ECO:0000313" key="2">
    <source>
        <dbReference type="EMBL" id="GBC61471.1"/>
    </source>
</evidence>
<dbReference type="Proteomes" id="UP000288096">
    <property type="component" value="Unassembled WGS sequence"/>
</dbReference>
<dbReference type="RefSeq" id="WP_124328757.1">
    <property type="nucleotide sequence ID" value="NZ_BEXT01000001.1"/>
</dbReference>
<dbReference type="PROSITE" id="PS51832">
    <property type="entry name" value="HD_GYP"/>
    <property type="match status" value="1"/>
</dbReference>
<comment type="caution">
    <text evidence="2">The sequence shown here is derived from an EMBL/GenBank/DDBJ whole genome shotgun (WGS) entry which is preliminary data.</text>
</comment>
<dbReference type="AlphaFoldDB" id="A0A401FWY8"/>
<dbReference type="Pfam" id="PF13487">
    <property type="entry name" value="HD_5"/>
    <property type="match status" value="1"/>
</dbReference>
<reference evidence="3" key="1">
    <citation type="submission" date="2017-11" db="EMBL/GenBank/DDBJ databases">
        <authorList>
            <person name="Watanabe M."/>
            <person name="Kojima H."/>
        </authorList>
    </citation>
    <scope>NUCLEOTIDE SEQUENCE [LARGE SCALE GENOMIC DNA]</scope>
    <source>
        <strain evidence="3">Tokyo 01</strain>
    </source>
</reference>
<dbReference type="EMBL" id="BEXT01000001">
    <property type="protein sequence ID" value="GBC61471.1"/>
    <property type="molecule type" value="Genomic_DNA"/>
</dbReference>
<name>A0A401FWY8_9BACT</name>
<keyword evidence="3" id="KW-1185">Reference proteome</keyword>
<dbReference type="Gene3D" id="1.10.3210.10">
    <property type="entry name" value="Hypothetical protein af1432"/>
    <property type="match status" value="1"/>
</dbReference>
<evidence type="ECO:0000313" key="3">
    <source>
        <dbReference type="Proteomes" id="UP000288096"/>
    </source>
</evidence>
<dbReference type="OrthoDB" id="9764337at2"/>
<dbReference type="CDD" id="cd00077">
    <property type="entry name" value="HDc"/>
    <property type="match status" value="1"/>
</dbReference>
<sequence>MEPYPVQLLVDEQETHLALLSHLTQTVKSRDQNTGGHLTRVSRYSVLLAGKMGLAPDEIQNICYAALMHDVGKIWIPDYILLKQGRLTSKEFDVMKTHTTIGASLLDTPHSEVLKFARWVALHHHEKWNGQGYPGGLSGRDIPPAARIIALADVFDALTSERPYKPAGPAAIAAEIIEQECGRHFDPDVVDVFINNIEQMLTIAEEEEPPK</sequence>